<protein>
    <recommendedName>
        <fullName evidence="3">DUF223 domain-containing protein</fullName>
    </recommendedName>
</protein>
<keyword evidence="2" id="KW-1185">Reference proteome</keyword>
<reference evidence="1 2" key="1">
    <citation type="journal article" date="2020" name="BMC Genomics">
        <title>Intraspecific diversification of the crop wild relative Brassica cretica Lam. using demographic model selection.</title>
        <authorList>
            <person name="Kioukis A."/>
            <person name="Michalopoulou V.A."/>
            <person name="Briers L."/>
            <person name="Pirintsos S."/>
            <person name="Studholme D.J."/>
            <person name="Pavlidis P."/>
            <person name="Sarris P.F."/>
        </authorList>
    </citation>
    <scope>NUCLEOTIDE SEQUENCE [LARGE SCALE GENOMIC DNA]</scope>
    <source>
        <strain evidence="2">cv. PFS-1207/04</strain>
    </source>
</reference>
<evidence type="ECO:0008006" key="3">
    <source>
        <dbReference type="Google" id="ProtNLM"/>
    </source>
</evidence>
<proteinExistence type="predicted"/>
<comment type="caution">
    <text evidence="1">The sequence shown here is derived from an EMBL/GenBank/DDBJ whole genome shotgun (WGS) entry which is preliminary data.</text>
</comment>
<gene>
    <name evidence="1" type="ORF">DY000_02061872</name>
</gene>
<evidence type="ECO:0000313" key="2">
    <source>
        <dbReference type="Proteomes" id="UP000266723"/>
    </source>
</evidence>
<evidence type="ECO:0000313" key="1">
    <source>
        <dbReference type="EMBL" id="KAF3516862.1"/>
    </source>
</evidence>
<sequence length="199" mass="22288">MASSLLGFPELQERQGVYSVIHGFTPVGRANHYMPSLKASFIVKVDRFEVSRCSSMYKITDHPFLIRFISLTIIDEVITGALEINLQSRLDYVVGQIRSVQGSGLTKETTRVVIRLLIDPKLLTALRRLSDEIPTDVKQSVGIPSVFSNLKRLYNGHIYLSATVTWFVGNSSENSDGIPTTTLFLGMSSEVRRYIPTNF</sequence>
<dbReference type="CDD" id="cd04480">
    <property type="entry name" value="RPA1_DBD_A_like"/>
    <property type="match status" value="1"/>
</dbReference>
<accession>A0ABQ7ARU9</accession>
<organism evidence="1 2">
    <name type="scientific">Brassica cretica</name>
    <name type="common">Mustard</name>
    <dbReference type="NCBI Taxonomy" id="69181"/>
    <lineage>
        <taxon>Eukaryota</taxon>
        <taxon>Viridiplantae</taxon>
        <taxon>Streptophyta</taxon>
        <taxon>Embryophyta</taxon>
        <taxon>Tracheophyta</taxon>
        <taxon>Spermatophyta</taxon>
        <taxon>Magnoliopsida</taxon>
        <taxon>eudicotyledons</taxon>
        <taxon>Gunneridae</taxon>
        <taxon>Pentapetalae</taxon>
        <taxon>rosids</taxon>
        <taxon>malvids</taxon>
        <taxon>Brassicales</taxon>
        <taxon>Brassicaceae</taxon>
        <taxon>Brassiceae</taxon>
        <taxon>Brassica</taxon>
    </lineage>
</organism>
<name>A0ABQ7ARU9_BRACR</name>
<dbReference type="EMBL" id="QGKV02001556">
    <property type="protein sequence ID" value="KAF3516862.1"/>
    <property type="molecule type" value="Genomic_DNA"/>
</dbReference>
<dbReference type="Proteomes" id="UP000266723">
    <property type="component" value="Unassembled WGS sequence"/>
</dbReference>